<reference evidence="3" key="1">
    <citation type="submission" date="2016-10" db="EMBL/GenBank/DDBJ databases">
        <authorList>
            <person name="Varghese N."/>
        </authorList>
    </citation>
    <scope>NUCLEOTIDE SEQUENCE [LARGE SCALE GENOMIC DNA]</scope>
    <source>
        <strain evidence="3">DSM 45096 / BCRC 16803 / CGMCC 4.1857 / CIP 109030 / JCM 12277 / KCTC 19219 / NBRC 100920 / 33214</strain>
    </source>
</reference>
<evidence type="ECO:0000313" key="3">
    <source>
        <dbReference type="Proteomes" id="UP000183015"/>
    </source>
</evidence>
<dbReference type="EMBL" id="FOAZ01000002">
    <property type="protein sequence ID" value="SEK53733.1"/>
    <property type="molecule type" value="Genomic_DNA"/>
</dbReference>
<name>A0A1H7HTR4_STRJI</name>
<evidence type="ECO:0000313" key="2">
    <source>
        <dbReference type="EMBL" id="SEK53733.1"/>
    </source>
</evidence>
<keyword evidence="1" id="KW-1133">Transmembrane helix</keyword>
<dbReference type="Proteomes" id="UP000183015">
    <property type="component" value="Unassembled WGS sequence"/>
</dbReference>
<protein>
    <recommendedName>
        <fullName evidence="4">Heme exporter protein D</fullName>
    </recommendedName>
</protein>
<keyword evidence="3" id="KW-1185">Reference proteome</keyword>
<organism evidence="2 3">
    <name type="scientific">Streptacidiphilus jiangxiensis</name>
    <dbReference type="NCBI Taxonomy" id="235985"/>
    <lineage>
        <taxon>Bacteria</taxon>
        <taxon>Bacillati</taxon>
        <taxon>Actinomycetota</taxon>
        <taxon>Actinomycetes</taxon>
        <taxon>Kitasatosporales</taxon>
        <taxon>Streptomycetaceae</taxon>
        <taxon>Streptacidiphilus</taxon>
    </lineage>
</organism>
<keyword evidence="1" id="KW-0812">Transmembrane</keyword>
<sequence length="88" mass="9413">MAAAPRAYGSPCGGEAEPVLWHRELHVIALTLFVLLTPLFLLLVWQAVESRVSRAREARLRAALAPEATHPPLVGAGATPGRPASERP</sequence>
<feature type="transmembrane region" description="Helical" evidence="1">
    <location>
        <begin position="27"/>
        <end position="48"/>
    </location>
</feature>
<gene>
    <name evidence="2" type="ORF">SAMN05414137_102356</name>
</gene>
<evidence type="ECO:0008006" key="4">
    <source>
        <dbReference type="Google" id="ProtNLM"/>
    </source>
</evidence>
<dbReference type="AlphaFoldDB" id="A0A1H7HTR4"/>
<accession>A0A1H7HTR4</accession>
<proteinExistence type="predicted"/>
<keyword evidence="1" id="KW-0472">Membrane</keyword>
<evidence type="ECO:0000256" key="1">
    <source>
        <dbReference type="SAM" id="Phobius"/>
    </source>
</evidence>